<evidence type="ECO:0000256" key="11">
    <source>
        <dbReference type="ARBA" id="ARBA00023136"/>
    </source>
</evidence>
<keyword evidence="5 12" id="KW-0813">Transport</keyword>
<reference evidence="13 14" key="1">
    <citation type="submission" date="2016-12" db="EMBL/GenBank/DDBJ databases">
        <title>Comparison of Traditional DNA-DNA Hybridization with In Silico Genomic Analysis.</title>
        <authorList>
            <person name="Nicholson A.C."/>
            <person name="Humrighouse B.W."/>
            <person name="Graziano J."/>
            <person name="Lasker B."/>
            <person name="Whitney A.M."/>
            <person name="Mcquiston J.R."/>
        </authorList>
    </citation>
    <scope>NUCLEOTIDE SEQUENCE [LARGE SCALE GENOMIC DNA]</scope>
    <source>
        <strain evidence="13 14">H2240</strain>
    </source>
</reference>
<evidence type="ECO:0000313" key="14">
    <source>
        <dbReference type="Proteomes" id="UP000196878"/>
    </source>
</evidence>
<keyword evidence="14" id="KW-1185">Reference proteome</keyword>
<accession>A0A212A901</accession>
<evidence type="ECO:0000256" key="8">
    <source>
        <dbReference type="ARBA" id="ARBA00022692"/>
    </source>
</evidence>
<comment type="caution">
    <text evidence="13">The sequence shown here is derived from an EMBL/GenBank/DDBJ whole genome shotgun (WGS) entry which is preliminary data.</text>
</comment>
<evidence type="ECO:0000256" key="10">
    <source>
        <dbReference type="ARBA" id="ARBA00022989"/>
    </source>
</evidence>
<keyword evidence="8 12" id="KW-0812">Transmembrane</keyword>
<sequence length="51" mass="5548">MPDLGKYAASVLSAYGVTFVLLAGTVALTLLRGAKVKRRLEEAEERRRGRG</sequence>
<dbReference type="Pfam" id="PF04995">
    <property type="entry name" value="CcmD"/>
    <property type="match status" value="1"/>
</dbReference>
<dbReference type="NCBIfam" id="TIGR03141">
    <property type="entry name" value="cytochro_ccmD"/>
    <property type="match status" value="1"/>
</dbReference>
<dbReference type="AlphaFoldDB" id="A0A212A901"/>
<comment type="similarity">
    <text evidence="3 12">Belongs to the CcmD/CycX/HelD family.</text>
</comment>
<evidence type="ECO:0000256" key="7">
    <source>
        <dbReference type="ARBA" id="ARBA00022519"/>
    </source>
</evidence>
<gene>
    <name evidence="13" type="primary">ccmD</name>
    <name evidence="13" type="ORF">CDV49_14785</name>
</gene>
<keyword evidence="6 12" id="KW-1003">Cell membrane</keyword>
<evidence type="ECO:0000256" key="2">
    <source>
        <dbReference type="ARBA" id="ARBA00004377"/>
    </source>
</evidence>
<keyword evidence="7 12" id="KW-0997">Cell inner membrane</keyword>
<keyword evidence="9 12" id="KW-0201">Cytochrome c-type biogenesis</keyword>
<evidence type="ECO:0000256" key="9">
    <source>
        <dbReference type="ARBA" id="ARBA00022748"/>
    </source>
</evidence>
<name>A0A212A901_9RHOB</name>
<evidence type="ECO:0000256" key="5">
    <source>
        <dbReference type="ARBA" id="ARBA00022448"/>
    </source>
</evidence>
<dbReference type="Proteomes" id="UP000196878">
    <property type="component" value="Unassembled WGS sequence"/>
</dbReference>
<evidence type="ECO:0000256" key="4">
    <source>
        <dbReference type="ARBA" id="ARBA00016461"/>
    </source>
</evidence>
<dbReference type="GO" id="GO:0017004">
    <property type="term" value="P:cytochrome complex assembly"/>
    <property type="evidence" value="ECO:0007669"/>
    <property type="project" value="UniProtKB-KW"/>
</dbReference>
<evidence type="ECO:0000256" key="6">
    <source>
        <dbReference type="ARBA" id="ARBA00022475"/>
    </source>
</evidence>
<dbReference type="GO" id="GO:0005886">
    <property type="term" value="C:plasma membrane"/>
    <property type="evidence" value="ECO:0007669"/>
    <property type="project" value="UniProtKB-SubCell"/>
</dbReference>
<dbReference type="EMBL" id="NIPW01000028">
    <property type="protein sequence ID" value="OWJ76421.1"/>
    <property type="molecule type" value="Genomic_DNA"/>
</dbReference>
<keyword evidence="10 12" id="KW-1133">Transmembrane helix</keyword>
<evidence type="ECO:0000256" key="3">
    <source>
        <dbReference type="ARBA" id="ARBA00008741"/>
    </source>
</evidence>
<keyword evidence="11 12" id="KW-0472">Membrane</keyword>
<proteinExistence type="inferred from homology"/>
<feature type="transmembrane region" description="Helical" evidence="12">
    <location>
        <begin position="12"/>
        <end position="31"/>
    </location>
</feature>
<organism evidence="13 14">
    <name type="scientific">Haematobacter genomosp. 1</name>
    <dbReference type="NCBI Taxonomy" id="366618"/>
    <lineage>
        <taxon>Bacteria</taxon>
        <taxon>Pseudomonadati</taxon>
        <taxon>Pseudomonadota</taxon>
        <taxon>Alphaproteobacteria</taxon>
        <taxon>Rhodobacterales</taxon>
        <taxon>Paracoccaceae</taxon>
        <taxon>Haematobacter</taxon>
    </lineage>
</organism>
<evidence type="ECO:0000256" key="1">
    <source>
        <dbReference type="ARBA" id="ARBA00002442"/>
    </source>
</evidence>
<evidence type="ECO:0000313" key="13">
    <source>
        <dbReference type="EMBL" id="OWJ76421.1"/>
    </source>
</evidence>
<dbReference type="InterPro" id="IPR007078">
    <property type="entry name" value="Haem_export_protD_CcmD"/>
</dbReference>
<dbReference type="GO" id="GO:0015886">
    <property type="term" value="P:heme transport"/>
    <property type="evidence" value="ECO:0007669"/>
    <property type="project" value="InterPro"/>
</dbReference>
<comment type="subcellular location">
    <subcellularLocation>
        <location evidence="2 12">Cell inner membrane</location>
        <topology evidence="2 12">Single-pass membrane protein</topology>
    </subcellularLocation>
</comment>
<evidence type="ECO:0000256" key="12">
    <source>
        <dbReference type="RuleBase" id="RU363101"/>
    </source>
</evidence>
<protein>
    <recommendedName>
        <fullName evidence="4 12">Heme exporter protein D</fullName>
    </recommendedName>
</protein>
<comment type="function">
    <text evidence="1 12">Required for the export of heme to the periplasm for the biogenesis of c-type cytochromes.</text>
</comment>